<organism evidence="1 2">
    <name type="scientific">Sphaerochaeta pleomorpha (strain ATCC BAA-1885 / DSM 22778 / Grapes)</name>
    <dbReference type="NCBI Taxonomy" id="158190"/>
    <lineage>
        <taxon>Bacteria</taxon>
        <taxon>Pseudomonadati</taxon>
        <taxon>Spirochaetota</taxon>
        <taxon>Spirochaetia</taxon>
        <taxon>Spirochaetales</taxon>
        <taxon>Sphaerochaetaceae</taxon>
        <taxon>Sphaerochaeta</taxon>
    </lineage>
</organism>
<dbReference type="KEGG" id="sgp:SpiGrapes_1111"/>
<dbReference type="Proteomes" id="UP000005632">
    <property type="component" value="Chromosome"/>
</dbReference>
<dbReference type="AlphaFoldDB" id="G8QS70"/>
<dbReference type="HOGENOM" id="CLU_2901916_0_0_12"/>
<dbReference type="EMBL" id="CP003155">
    <property type="protein sequence ID" value="AEV28931.1"/>
    <property type="molecule type" value="Genomic_DNA"/>
</dbReference>
<proteinExistence type="predicted"/>
<sequence>MISHCHDRDGSWQRNATSDLWDENGRWVSPDDPRYQDYWEAWVDSLDSSNTHEEPRTEDEPF</sequence>
<protein>
    <submittedName>
        <fullName evidence="1">Uncharacterized protein</fullName>
    </submittedName>
</protein>
<accession>G8QS70</accession>
<dbReference type="RefSeq" id="WP_014269780.1">
    <property type="nucleotide sequence ID" value="NC_016633.1"/>
</dbReference>
<gene>
    <name evidence="1" type="ordered locus">SpiGrapes_1111</name>
</gene>
<keyword evidence="2" id="KW-1185">Reference proteome</keyword>
<name>G8QS70_SPHPG</name>
<reference evidence="1 2" key="1">
    <citation type="submission" date="2011-11" db="EMBL/GenBank/DDBJ databases">
        <title>Complete sequence of Spirochaeta sp. grapes.</title>
        <authorList>
            <consortium name="US DOE Joint Genome Institute"/>
            <person name="Lucas S."/>
            <person name="Han J."/>
            <person name="Lapidus A."/>
            <person name="Cheng J.-F."/>
            <person name="Goodwin L."/>
            <person name="Pitluck S."/>
            <person name="Peters L."/>
            <person name="Ovchinnikova G."/>
            <person name="Munk A.C."/>
            <person name="Detter J.C."/>
            <person name="Han C."/>
            <person name="Tapia R."/>
            <person name="Land M."/>
            <person name="Hauser L."/>
            <person name="Kyrpides N."/>
            <person name="Ivanova N."/>
            <person name="Pagani I."/>
            <person name="Ritalahtilisa K."/>
            <person name="Loeffler F."/>
            <person name="Woyke T."/>
        </authorList>
    </citation>
    <scope>NUCLEOTIDE SEQUENCE [LARGE SCALE GENOMIC DNA]</scope>
    <source>
        <strain evidence="2">ATCC BAA-1885 / DSM 22778 / Grapes</strain>
    </source>
</reference>
<evidence type="ECO:0000313" key="2">
    <source>
        <dbReference type="Proteomes" id="UP000005632"/>
    </source>
</evidence>
<evidence type="ECO:0000313" key="1">
    <source>
        <dbReference type="EMBL" id="AEV28931.1"/>
    </source>
</evidence>